<organism evidence="1 2">
    <name type="scientific">Papaver somniferum</name>
    <name type="common">Opium poppy</name>
    <dbReference type="NCBI Taxonomy" id="3469"/>
    <lineage>
        <taxon>Eukaryota</taxon>
        <taxon>Viridiplantae</taxon>
        <taxon>Streptophyta</taxon>
        <taxon>Embryophyta</taxon>
        <taxon>Tracheophyta</taxon>
        <taxon>Spermatophyta</taxon>
        <taxon>Magnoliopsida</taxon>
        <taxon>Ranunculales</taxon>
        <taxon>Papaveraceae</taxon>
        <taxon>Papaveroideae</taxon>
        <taxon>Papaver</taxon>
    </lineage>
</organism>
<dbReference type="AlphaFoldDB" id="A0A4Y7LBX1"/>
<protein>
    <submittedName>
        <fullName evidence="1">Uncharacterized protein</fullName>
    </submittedName>
</protein>
<gene>
    <name evidence="1" type="ORF">C5167_044968</name>
</gene>
<evidence type="ECO:0000313" key="2">
    <source>
        <dbReference type="Proteomes" id="UP000316621"/>
    </source>
</evidence>
<reference evidence="1 2" key="1">
    <citation type="journal article" date="2018" name="Science">
        <title>The opium poppy genome and morphinan production.</title>
        <authorList>
            <person name="Guo L."/>
            <person name="Winzer T."/>
            <person name="Yang X."/>
            <person name="Li Y."/>
            <person name="Ning Z."/>
            <person name="He Z."/>
            <person name="Teodor R."/>
            <person name="Lu Y."/>
            <person name="Bowser T.A."/>
            <person name="Graham I.A."/>
            <person name="Ye K."/>
        </authorList>
    </citation>
    <scope>NUCLEOTIDE SEQUENCE [LARGE SCALE GENOMIC DNA]</scope>
    <source>
        <strain evidence="2">cv. HN1</strain>
        <tissue evidence="1">Leaves</tissue>
    </source>
</reference>
<dbReference type="Gramene" id="RZC82182">
    <property type="protein sequence ID" value="RZC82182"/>
    <property type="gene ID" value="C5167_044968"/>
</dbReference>
<proteinExistence type="predicted"/>
<dbReference type="Proteomes" id="UP000316621">
    <property type="component" value="Chromosome 11"/>
</dbReference>
<dbReference type="EMBL" id="CM010725">
    <property type="protein sequence ID" value="RZC82182.1"/>
    <property type="molecule type" value="Genomic_DNA"/>
</dbReference>
<keyword evidence="2" id="KW-1185">Reference proteome</keyword>
<accession>A0A4Y7LBX1</accession>
<name>A0A4Y7LBX1_PAPSO</name>
<sequence>MSVYLFEGYGGGAAGLKENKPIHIPN</sequence>
<evidence type="ECO:0000313" key="1">
    <source>
        <dbReference type="EMBL" id="RZC82182.1"/>
    </source>
</evidence>